<dbReference type="Proteomes" id="UP000315399">
    <property type="component" value="Unassembled WGS sequence"/>
</dbReference>
<organism evidence="1 2">
    <name type="scientific">Thermoproteota archaeon</name>
    <dbReference type="NCBI Taxonomy" id="2056631"/>
    <lineage>
        <taxon>Archaea</taxon>
        <taxon>Thermoproteota</taxon>
    </lineage>
</organism>
<evidence type="ECO:0000313" key="2">
    <source>
        <dbReference type="Proteomes" id="UP000315399"/>
    </source>
</evidence>
<evidence type="ECO:0000313" key="1">
    <source>
        <dbReference type="EMBL" id="TDA38823.1"/>
    </source>
</evidence>
<proteinExistence type="predicted"/>
<name>A0A523BCZ6_9CREN</name>
<dbReference type="EMBL" id="QNVH01000027">
    <property type="protein sequence ID" value="TDA38823.1"/>
    <property type="molecule type" value="Genomic_DNA"/>
</dbReference>
<accession>A0A523BCZ6</accession>
<protein>
    <submittedName>
        <fullName evidence="1">Uncharacterized protein</fullName>
    </submittedName>
</protein>
<reference evidence="1 2" key="1">
    <citation type="journal article" date="2019" name="Nat. Microbiol.">
        <title>Expanding anaerobic alkane metabolism in the domain of Archaea.</title>
        <authorList>
            <person name="Wang Y."/>
            <person name="Wegener G."/>
            <person name="Hou J."/>
            <person name="Wang F."/>
            <person name="Xiao X."/>
        </authorList>
    </citation>
    <scope>NUCLEOTIDE SEQUENCE [LARGE SCALE GENOMIC DNA]</scope>
    <source>
        <strain evidence="1">WYZ-LMO10</strain>
    </source>
</reference>
<dbReference type="AlphaFoldDB" id="A0A523BCZ6"/>
<comment type="caution">
    <text evidence="1">The sequence shown here is derived from an EMBL/GenBank/DDBJ whole genome shotgun (WGS) entry which is preliminary data.</text>
</comment>
<gene>
    <name evidence="1" type="ORF">DSO08_03520</name>
</gene>
<sequence>MSQKPPEKRLRLRRKENVERGTCKMNDATYKYLKISGKIEVVVAGKKKLELTASPTSDIPENEVWINVDEMKAAGLSDNSIATVRSARM</sequence>